<accession>A0A8J2K880</accession>
<reference evidence="1" key="1">
    <citation type="submission" date="2021-06" db="EMBL/GenBank/DDBJ databases">
        <authorList>
            <person name="Hodson N. C."/>
            <person name="Mongue J. A."/>
            <person name="Jaron S. K."/>
        </authorList>
    </citation>
    <scope>NUCLEOTIDE SEQUENCE</scope>
</reference>
<proteinExistence type="predicted"/>
<comment type="caution">
    <text evidence="1">The sequence shown here is derived from an EMBL/GenBank/DDBJ whole genome shotgun (WGS) entry which is preliminary data.</text>
</comment>
<evidence type="ECO:0000313" key="1">
    <source>
        <dbReference type="EMBL" id="CAG7722049.1"/>
    </source>
</evidence>
<dbReference type="Proteomes" id="UP000708208">
    <property type="component" value="Unassembled WGS sequence"/>
</dbReference>
<keyword evidence="2" id="KW-1185">Reference proteome</keyword>
<dbReference type="AlphaFoldDB" id="A0A8J2K880"/>
<dbReference type="EMBL" id="CAJVCH010085665">
    <property type="protein sequence ID" value="CAG7722049.1"/>
    <property type="molecule type" value="Genomic_DNA"/>
</dbReference>
<name>A0A8J2K880_9HEXA</name>
<gene>
    <name evidence="1" type="ORF">AFUS01_LOCUS11223</name>
</gene>
<organism evidence="1 2">
    <name type="scientific">Allacma fusca</name>
    <dbReference type="NCBI Taxonomy" id="39272"/>
    <lineage>
        <taxon>Eukaryota</taxon>
        <taxon>Metazoa</taxon>
        <taxon>Ecdysozoa</taxon>
        <taxon>Arthropoda</taxon>
        <taxon>Hexapoda</taxon>
        <taxon>Collembola</taxon>
        <taxon>Symphypleona</taxon>
        <taxon>Sminthuridae</taxon>
        <taxon>Allacma</taxon>
    </lineage>
</organism>
<sequence length="70" mass="8088">MRTRRNPQVLEHFVKKKTSLRVGSTKKTPDPRIVLRGGSCQGGQFRRKIPMFLLCIVRRALKQSPVHPHL</sequence>
<protein>
    <submittedName>
        <fullName evidence="1">Uncharacterized protein</fullName>
    </submittedName>
</protein>
<evidence type="ECO:0000313" key="2">
    <source>
        <dbReference type="Proteomes" id="UP000708208"/>
    </source>
</evidence>